<dbReference type="OrthoDB" id="7560468at2"/>
<dbReference type="EMBL" id="BLJE01000005">
    <property type="protein sequence ID" value="GFE66540.1"/>
    <property type="molecule type" value="Genomic_DNA"/>
</dbReference>
<organism evidence="2 3">
    <name type="scientific">Litoreibacter roseus</name>
    <dbReference type="NCBI Taxonomy" id="2601869"/>
    <lineage>
        <taxon>Bacteria</taxon>
        <taxon>Pseudomonadati</taxon>
        <taxon>Pseudomonadota</taxon>
        <taxon>Alphaproteobacteria</taxon>
        <taxon>Rhodobacterales</taxon>
        <taxon>Roseobacteraceae</taxon>
        <taxon>Litoreibacter</taxon>
    </lineage>
</organism>
<dbReference type="Gene3D" id="3.10.450.50">
    <property type="match status" value="1"/>
</dbReference>
<sequence length="133" mass="14882">MITSNLRINQLSDDAYQSYLRYLEVLDDKDIDAYAAFLADDVSIQFGNAPAVEGKAAVVEMLGGYWQSFKSIEHDLTNIYGTDRSYVLEALNHYERHDGKKVTVRAVAFTDKDEDGLVSSIRVFGDTSALFEA</sequence>
<gene>
    <name evidence="2" type="ORF">KIN_36140</name>
</gene>
<protein>
    <recommendedName>
        <fullName evidence="1">SnoaL-like domain-containing protein</fullName>
    </recommendedName>
</protein>
<keyword evidence="3" id="KW-1185">Reference proteome</keyword>
<evidence type="ECO:0000313" key="3">
    <source>
        <dbReference type="Proteomes" id="UP000436822"/>
    </source>
</evidence>
<dbReference type="SUPFAM" id="SSF54427">
    <property type="entry name" value="NTF2-like"/>
    <property type="match status" value="1"/>
</dbReference>
<name>A0A6N6JL02_9RHOB</name>
<dbReference type="Proteomes" id="UP000436822">
    <property type="component" value="Unassembled WGS sequence"/>
</dbReference>
<dbReference type="InterPro" id="IPR032710">
    <property type="entry name" value="NTF2-like_dom_sf"/>
</dbReference>
<dbReference type="InterPro" id="IPR037401">
    <property type="entry name" value="SnoaL-like"/>
</dbReference>
<dbReference type="RefSeq" id="WP_159809681.1">
    <property type="nucleotide sequence ID" value="NZ_BLJE01000005.1"/>
</dbReference>
<dbReference type="Pfam" id="PF12680">
    <property type="entry name" value="SnoaL_2"/>
    <property type="match status" value="1"/>
</dbReference>
<comment type="caution">
    <text evidence="2">The sequence shown here is derived from an EMBL/GenBank/DDBJ whole genome shotgun (WGS) entry which is preliminary data.</text>
</comment>
<proteinExistence type="predicted"/>
<reference evidence="2 3" key="1">
    <citation type="submission" date="2019-12" db="EMBL/GenBank/DDBJ databases">
        <title>Litoreibacter badius sp. nov., a novel bacteriochlorophyll a-containing bacterium in the genus Litoreibacter.</title>
        <authorList>
            <person name="Kanamuro M."/>
            <person name="Takabe Y."/>
            <person name="Mori K."/>
            <person name="Takaichi S."/>
            <person name="Hanada S."/>
        </authorList>
    </citation>
    <scope>NUCLEOTIDE SEQUENCE [LARGE SCALE GENOMIC DNA]</scope>
    <source>
        <strain evidence="2 3">K6</strain>
    </source>
</reference>
<evidence type="ECO:0000313" key="2">
    <source>
        <dbReference type="EMBL" id="GFE66540.1"/>
    </source>
</evidence>
<evidence type="ECO:0000259" key="1">
    <source>
        <dbReference type="Pfam" id="PF12680"/>
    </source>
</evidence>
<accession>A0A6N6JL02</accession>
<feature type="domain" description="SnoaL-like" evidence="1">
    <location>
        <begin position="21"/>
        <end position="119"/>
    </location>
</feature>
<dbReference type="AlphaFoldDB" id="A0A6N6JL02"/>